<comment type="subcellular location">
    <subcellularLocation>
        <location evidence="1 5 6">Nucleus</location>
    </subcellularLocation>
</comment>
<dbReference type="SUPFAM" id="SSF46689">
    <property type="entry name" value="Homeodomain-like"/>
    <property type="match status" value="1"/>
</dbReference>
<feature type="compositionally biased region" description="Polar residues" evidence="7">
    <location>
        <begin position="98"/>
        <end position="110"/>
    </location>
</feature>
<dbReference type="PANTHER" id="PTHR46123:SF10">
    <property type="entry name" value="HOMEOBOX PROTEIN MIX.2"/>
    <property type="match status" value="1"/>
</dbReference>
<evidence type="ECO:0000256" key="5">
    <source>
        <dbReference type="PROSITE-ProRule" id="PRU00108"/>
    </source>
</evidence>
<keyword evidence="10" id="KW-1185">Reference proteome</keyword>
<dbReference type="InterPro" id="IPR009057">
    <property type="entry name" value="Homeodomain-like_sf"/>
</dbReference>
<evidence type="ECO:0000256" key="4">
    <source>
        <dbReference type="ARBA" id="ARBA00023242"/>
    </source>
</evidence>
<dbReference type="OrthoDB" id="6159439at2759"/>
<dbReference type="GO" id="GO:0000977">
    <property type="term" value="F:RNA polymerase II transcription regulatory region sequence-specific DNA binding"/>
    <property type="evidence" value="ECO:0007669"/>
    <property type="project" value="TreeGrafter"/>
</dbReference>
<dbReference type="Proteomes" id="UP001150925">
    <property type="component" value="Unassembled WGS sequence"/>
</dbReference>
<sequence>MPASSSFKRRYRATPYQVRLLDQFFAENETPDTLKREHIAQYVDMPAKSVHIWFQNRRAKKNLELRKAGKPVPPRYPSLHNFKRFLSLPNTHIFYMGPNSTSATSAQSPNPAGPATTFETVSSPTATP</sequence>
<feature type="compositionally biased region" description="Polar residues" evidence="7">
    <location>
        <begin position="117"/>
        <end position="128"/>
    </location>
</feature>
<dbReference type="Gene3D" id="1.10.10.60">
    <property type="entry name" value="Homeodomain-like"/>
    <property type="match status" value="1"/>
</dbReference>
<protein>
    <recommendedName>
        <fullName evidence="8">Homeobox domain-containing protein</fullName>
    </recommendedName>
</protein>
<dbReference type="PROSITE" id="PS50071">
    <property type="entry name" value="HOMEOBOX_2"/>
    <property type="match status" value="1"/>
</dbReference>
<dbReference type="CDD" id="cd00086">
    <property type="entry name" value="homeodomain"/>
    <property type="match status" value="1"/>
</dbReference>
<feature type="domain" description="Homeobox" evidence="8">
    <location>
        <begin position="4"/>
        <end position="64"/>
    </location>
</feature>
<evidence type="ECO:0000256" key="2">
    <source>
        <dbReference type="ARBA" id="ARBA00023125"/>
    </source>
</evidence>
<comment type="caution">
    <text evidence="9">The sequence shown here is derived from an EMBL/GenBank/DDBJ whole genome shotgun (WGS) entry which is preliminary data.</text>
</comment>
<evidence type="ECO:0000256" key="6">
    <source>
        <dbReference type="RuleBase" id="RU000682"/>
    </source>
</evidence>
<dbReference type="Pfam" id="PF00046">
    <property type="entry name" value="Homeodomain"/>
    <property type="match status" value="1"/>
</dbReference>
<dbReference type="GO" id="GO:0005634">
    <property type="term" value="C:nucleus"/>
    <property type="evidence" value="ECO:0007669"/>
    <property type="project" value="UniProtKB-SubCell"/>
</dbReference>
<feature type="DNA-binding region" description="Homeobox" evidence="5">
    <location>
        <begin position="6"/>
        <end position="65"/>
    </location>
</feature>
<dbReference type="SMART" id="SM00389">
    <property type="entry name" value="HOX"/>
    <property type="match status" value="1"/>
</dbReference>
<dbReference type="InterPro" id="IPR051306">
    <property type="entry name" value="Homeobox_regulator"/>
</dbReference>
<dbReference type="EMBL" id="JANBPY010004087">
    <property type="protein sequence ID" value="KAJ1949204.1"/>
    <property type="molecule type" value="Genomic_DNA"/>
</dbReference>
<evidence type="ECO:0000256" key="3">
    <source>
        <dbReference type="ARBA" id="ARBA00023155"/>
    </source>
</evidence>
<organism evidence="9 10">
    <name type="scientific">Dispira parvispora</name>
    <dbReference type="NCBI Taxonomy" id="1520584"/>
    <lineage>
        <taxon>Eukaryota</taxon>
        <taxon>Fungi</taxon>
        <taxon>Fungi incertae sedis</taxon>
        <taxon>Zoopagomycota</taxon>
        <taxon>Kickxellomycotina</taxon>
        <taxon>Dimargaritomycetes</taxon>
        <taxon>Dimargaritales</taxon>
        <taxon>Dimargaritaceae</taxon>
        <taxon>Dispira</taxon>
    </lineage>
</organism>
<keyword evidence="3 5" id="KW-0371">Homeobox</keyword>
<feature type="non-terminal residue" evidence="9">
    <location>
        <position position="128"/>
    </location>
</feature>
<reference evidence="9" key="1">
    <citation type="submission" date="2022-07" db="EMBL/GenBank/DDBJ databases">
        <title>Phylogenomic reconstructions and comparative analyses of Kickxellomycotina fungi.</title>
        <authorList>
            <person name="Reynolds N.K."/>
            <person name="Stajich J.E."/>
            <person name="Barry K."/>
            <person name="Grigoriev I.V."/>
            <person name="Crous P."/>
            <person name="Smith M.E."/>
        </authorList>
    </citation>
    <scope>NUCLEOTIDE SEQUENCE</scope>
    <source>
        <strain evidence="9">RSA 1196</strain>
    </source>
</reference>
<gene>
    <name evidence="9" type="ORF">IWQ62_006772</name>
</gene>
<evidence type="ECO:0000256" key="1">
    <source>
        <dbReference type="ARBA" id="ARBA00004123"/>
    </source>
</evidence>
<dbReference type="GO" id="GO:0000981">
    <property type="term" value="F:DNA-binding transcription factor activity, RNA polymerase II-specific"/>
    <property type="evidence" value="ECO:0007669"/>
    <property type="project" value="TreeGrafter"/>
</dbReference>
<keyword evidence="4 5" id="KW-0539">Nucleus</keyword>
<dbReference type="InterPro" id="IPR001356">
    <property type="entry name" value="HD"/>
</dbReference>
<name>A0A9W8E407_9FUNG</name>
<evidence type="ECO:0000259" key="8">
    <source>
        <dbReference type="PROSITE" id="PS50071"/>
    </source>
</evidence>
<accession>A0A9W8E407</accession>
<evidence type="ECO:0000313" key="10">
    <source>
        <dbReference type="Proteomes" id="UP001150925"/>
    </source>
</evidence>
<evidence type="ECO:0000313" key="9">
    <source>
        <dbReference type="EMBL" id="KAJ1949204.1"/>
    </source>
</evidence>
<dbReference type="PANTHER" id="PTHR46123">
    <property type="entry name" value="MIX-TYPE HOMEOBOX GENE 1-RELATED"/>
    <property type="match status" value="1"/>
</dbReference>
<proteinExistence type="predicted"/>
<feature type="region of interest" description="Disordered" evidence="7">
    <location>
        <begin position="98"/>
        <end position="128"/>
    </location>
</feature>
<evidence type="ECO:0000256" key="7">
    <source>
        <dbReference type="SAM" id="MobiDB-lite"/>
    </source>
</evidence>
<keyword evidence="2 5" id="KW-0238">DNA-binding</keyword>
<dbReference type="AlphaFoldDB" id="A0A9W8E407"/>